<evidence type="ECO:0000313" key="3">
    <source>
        <dbReference type="Proteomes" id="UP001287282"/>
    </source>
</evidence>
<proteinExistence type="predicted"/>
<evidence type="ECO:0000313" key="2">
    <source>
        <dbReference type="EMBL" id="MDV2683023.1"/>
    </source>
</evidence>
<name>A0ABU3X5G0_9BACI</name>
<reference evidence="2 3" key="1">
    <citation type="submission" date="2023-10" db="EMBL/GenBank/DDBJ databases">
        <title>Screening of Alkalihalobacillus lindianensis BZ-TG-R113 and Its Alleviation of Salt Stress on Rapeseed Growth.</title>
        <authorList>
            <person name="Zhao B."/>
            <person name="Guo T."/>
        </authorList>
    </citation>
    <scope>NUCLEOTIDE SEQUENCE [LARGE SCALE GENOMIC DNA]</scope>
    <source>
        <strain evidence="2 3">BZ-TG-R113</strain>
    </source>
</reference>
<keyword evidence="3" id="KW-1185">Reference proteome</keyword>
<dbReference type="RefSeq" id="WP_317121321.1">
    <property type="nucleotide sequence ID" value="NZ_JAWJBA010000001.1"/>
</dbReference>
<keyword evidence="1" id="KW-0472">Membrane</keyword>
<gene>
    <name evidence="2" type="ORF">RYX56_01400</name>
</gene>
<organism evidence="2 3">
    <name type="scientific">Alkalihalophilus lindianensis</name>
    <dbReference type="NCBI Taxonomy" id="1630542"/>
    <lineage>
        <taxon>Bacteria</taxon>
        <taxon>Bacillati</taxon>
        <taxon>Bacillota</taxon>
        <taxon>Bacilli</taxon>
        <taxon>Bacillales</taxon>
        <taxon>Bacillaceae</taxon>
        <taxon>Alkalihalophilus</taxon>
    </lineage>
</organism>
<accession>A0ABU3X5G0</accession>
<evidence type="ECO:0000256" key="1">
    <source>
        <dbReference type="SAM" id="Phobius"/>
    </source>
</evidence>
<protein>
    <submittedName>
        <fullName evidence="2">Uncharacterized protein</fullName>
    </submittedName>
</protein>
<sequence length="44" mass="4688">MMKPPCNQPQFDGASFPGLIIVGVLIALLVFGSTDIRDLTDAPE</sequence>
<comment type="caution">
    <text evidence="2">The sequence shown here is derived from an EMBL/GenBank/DDBJ whole genome shotgun (WGS) entry which is preliminary data.</text>
</comment>
<feature type="transmembrane region" description="Helical" evidence="1">
    <location>
        <begin position="14"/>
        <end position="31"/>
    </location>
</feature>
<keyword evidence="1" id="KW-1133">Transmembrane helix</keyword>
<keyword evidence="1" id="KW-0812">Transmembrane</keyword>
<dbReference type="EMBL" id="JAWJBA010000001">
    <property type="protein sequence ID" value="MDV2683023.1"/>
    <property type="molecule type" value="Genomic_DNA"/>
</dbReference>
<dbReference type="Proteomes" id="UP001287282">
    <property type="component" value="Unassembled WGS sequence"/>
</dbReference>